<reference evidence="1 2" key="1">
    <citation type="submission" date="2012-06" db="EMBL/GenBank/DDBJ databases">
        <title>Complete genome sequence of Corynebacterium terpenotabidum Y-11 (=DSM 44721).</title>
        <authorList>
            <person name="Ruckert C."/>
            <person name="Albersmeier A."/>
            <person name="Al-Dilaimi A."/>
            <person name="Szczepanowski R."/>
            <person name="Kalinowski J."/>
        </authorList>
    </citation>
    <scope>NUCLEOTIDE SEQUENCE [LARGE SCALE GENOMIC DNA]</scope>
    <source>
        <strain evidence="1 2">Y-11</strain>
    </source>
</reference>
<dbReference type="Proteomes" id="UP000014809">
    <property type="component" value="Chromosome"/>
</dbReference>
<dbReference type="AlphaFoldDB" id="S4XIG4"/>
<evidence type="ECO:0000313" key="1">
    <source>
        <dbReference type="EMBL" id="AGP30403.1"/>
    </source>
</evidence>
<proteinExistence type="predicted"/>
<organism evidence="1 2">
    <name type="scientific">Corynebacterium terpenotabidum Y-11</name>
    <dbReference type="NCBI Taxonomy" id="1200352"/>
    <lineage>
        <taxon>Bacteria</taxon>
        <taxon>Bacillati</taxon>
        <taxon>Actinomycetota</taxon>
        <taxon>Actinomycetes</taxon>
        <taxon>Mycobacteriales</taxon>
        <taxon>Corynebacteriaceae</taxon>
        <taxon>Corynebacterium</taxon>
    </lineage>
</organism>
<keyword evidence="2" id="KW-1185">Reference proteome</keyword>
<name>S4XIG4_9CORY</name>
<sequence length="65" mass="7113">MWSMFLDPHLLECTICTAVAPEAVVMVRMCGLMAVEFPAAWCTDFRCSGTFTAGHDAARSIIDSK</sequence>
<dbReference type="HOGENOM" id="CLU_2842386_0_0_11"/>
<protein>
    <submittedName>
        <fullName evidence="1">Uncharacterized protein</fullName>
    </submittedName>
</protein>
<dbReference type="EMBL" id="CP003696">
    <property type="protein sequence ID" value="AGP30403.1"/>
    <property type="molecule type" value="Genomic_DNA"/>
</dbReference>
<evidence type="ECO:0000313" key="2">
    <source>
        <dbReference type="Proteomes" id="UP000014809"/>
    </source>
</evidence>
<dbReference type="KEGG" id="cter:A606_03770"/>
<gene>
    <name evidence="1" type="ORF">A606_03770</name>
</gene>
<accession>S4XIG4</accession>